<dbReference type="OrthoDB" id="3163863at2759"/>
<evidence type="ECO:0000313" key="3">
    <source>
        <dbReference type="EMBL" id="PPQ80472.1"/>
    </source>
</evidence>
<accession>A0A409WPP5</accession>
<comment type="caution">
    <text evidence="3">The sequence shown here is derived from an EMBL/GenBank/DDBJ whole genome shotgun (WGS) entry which is preliminary data.</text>
</comment>
<dbReference type="InParanoid" id="A0A409WPP5"/>
<name>A0A409WPP5_PSICY</name>
<protein>
    <recommendedName>
        <fullName evidence="2">HNH nuclease domain-containing protein</fullName>
    </recommendedName>
</protein>
<dbReference type="InterPro" id="IPR003615">
    <property type="entry name" value="HNH_nuc"/>
</dbReference>
<feature type="domain" description="HNH nuclease" evidence="2">
    <location>
        <begin position="190"/>
        <end position="286"/>
    </location>
</feature>
<gene>
    <name evidence="3" type="ORF">CVT25_001785</name>
</gene>
<evidence type="ECO:0000256" key="1">
    <source>
        <dbReference type="SAM" id="Coils"/>
    </source>
</evidence>
<organism evidence="3 4">
    <name type="scientific">Psilocybe cyanescens</name>
    <dbReference type="NCBI Taxonomy" id="93625"/>
    <lineage>
        <taxon>Eukaryota</taxon>
        <taxon>Fungi</taxon>
        <taxon>Dikarya</taxon>
        <taxon>Basidiomycota</taxon>
        <taxon>Agaricomycotina</taxon>
        <taxon>Agaricomycetes</taxon>
        <taxon>Agaricomycetidae</taxon>
        <taxon>Agaricales</taxon>
        <taxon>Agaricineae</taxon>
        <taxon>Strophariaceae</taxon>
        <taxon>Psilocybe</taxon>
    </lineage>
</organism>
<dbReference type="STRING" id="93625.A0A409WPP5"/>
<feature type="coiled-coil region" evidence="1">
    <location>
        <begin position="30"/>
        <end position="60"/>
    </location>
</feature>
<dbReference type="Proteomes" id="UP000283269">
    <property type="component" value="Unassembled WGS sequence"/>
</dbReference>
<dbReference type="Pfam" id="PF13391">
    <property type="entry name" value="HNH_2"/>
    <property type="match status" value="1"/>
</dbReference>
<evidence type="ECO:0000313" key="4">
    <source>
        <dbReference type="Proteomes" id="UP000283269"/>
    </source>
</evidence>
<keyword evidence="4" id="KW-1185">Reference proteome</keyword>
<keyword evidence="1" id="KW-0175">Coiled coil</keyword>
<reference evidence="3 4" key="1">
    <citation type="journal article" date="2018" name="Evol. Lett.">
        <title>Horizontal gene cluster transfer increased hallucinogenic mushroom diversity.</title>
        <authorList>
            <person name="Reynolds H.T."/>
            <person name="Vijayakumar V."/>
            <person name="Gluck-Thaler E."/>
            <person name="Korotkin H.B."/>
            <person name="Matheny P.B."/>
            <person name="Slot J.C."/>
        </authorList>
    </citation>
    <scope>NUCLEOTIDE SEQUENCE [LARGE SCALE GENOMIC DNA]</scope>
    <source>
        <strain evidence="3 4">2631</strain>
    </source>
</reference>
<dbReference type="EMBL" id="NHYD01003326">
    <property type="protein sequence ID" value="PPQ80472.1"/>
    <property type="molecule type" value="Genomic_DNA"/>
</dbReference>
<dbReference type="AlphaFoldDB" id="A0A409WPP5"/>
<sequence>MSHNQNDSLDSMASLSSLTSISSRASVETYKSLKDEIANVQQSQTDLQELVRNAEKIINEKLAHATQRTYTYKKDDKMVSVNLDKVMSAMLEYAEECGGEDAKRHVASAIVACSRKEDVVETLAALGLTWLTHFLFIFKTSRSHETQPNQKPHELATPTLETTASHVREGVGHRIPSFPDDVMMRDGYKCILTGFPDKAHPSPKENIPKVYLKACHILRRAIGKFDNDHKSDSFMSAITTFDILANYTRLSKETFEDLQNHLDDPSNGMMLESNAHEAYDRFSWCLKSTEMDNVYTVKIFENTGILRLPQDNLVTFTDQSNDFTPSSSSLKRNRAILLPNPRYLAIHAAIAGILHMSAAGKFFDELLDKYKDDEGKVPPVRSWTDLEKLMEEGVLRDSVQSLELVGVH</sequence>
<evidence type="ECO:0000259" key="2">
    <source>
        <dbReference type="Pfam" id="PF13391"/>
    </source>
</evidence>
<proteinExistence type="predicted"/>